<gene>
    <name evidence="12" type="ORF">GCM10007879_05540</name>
</gene>
<dbReference type="InterPro" id="IPR009045">
    <property type="entry name" value="Zn_M74/Hedgehog-like"/>
</dbReference>
<evidence type="ECO:0000256" key="2">
    <source>
        <dbReference type="ARBA" id="ARBA00004776"/>
    </source>
</evidence>
<evidence type="ECO:0000256" key="10">
    <source>
        <dbReference type="ARBA" id="ARBA00093448"/>
    </source>
</evidence>
<evidence type="ECO:0000256" key="3">
    <source>
        <dbReference type="ARBA" id="ARBA00022670"/>
    </source>
</evidence>
<organism evidence="12 13">
    <name type="scientific">Maritalea porphyrae</name>
    <dbReference type="NCBI Taxonomy" id="880732"/>
    <lineage>
        <taxon>Bacteria</taxon>
        <taxon>Pseudomonadati</taxon>
        <taxon>Pseudomonadota</taxon>
        <taxon>Alphaproteobacteria</taxon>
        <taxon>Hyphomicrobiales</taxon>
        <taxon>Devosiaceae</taxon>
        <taxon>Maritalea</taxon>
    </lineage>
</organism>
<keyword evidence="7" id="KW-0862">Zinc</keyword>
<evidence type="ECO:0000256" key="8">
    <source>
        <dbReference type="ARBA" id="ARBA00023049"/>
    </source>
</evidence>
<evidence type="ECO:0000313" key="13">
    <source>
        <dbReference type="Proteomes" id="UP001161405"/>
    </source>
</evidence>
<comment type="pathway">
    <text evidence="2">Cell wall biogenesis; cell wall polysaccharide biosynthesis.</text>
</comment>
<evidence type="ECO:0000256" key="4">
    <source>
        <dbReference type="ARBA" id="ARBA00022723"/>
    </source>
</evidence>
<dbReference type="PANTHER" id="PTHR37425">
    <property type="match status" value="1"/>
</dbReference>
<evidence type="ECO:0000256" key="1">
    <source>
        <dbReference type="ARBA" id="ARBA00001947"/>
    </source>
</evidence>
<evidence type="ECO:0000256" key="7">
    <source>
        <dbReference type="ARBA" id="ARBA00022833"/>
    </source>
</evidence>
<dbReference type="Gene3D" id="3.30.1380.10">
    <property type="match status" value="1"/>
</dbReference>
<keyword evidence="5" id="KW-0732">Signal</keyword>
<evidence type="ECO:0000256" key="6">
    <source>
        <dbReference type="ARBA" id="ARBA00022801"/>
    </source>
</evidence>
<accession>A0ABQ5ULY6</accession>
<sequence>MLGILGTLSTRVIKRALLLLMATLVAVAGIAGPAAAARDRTLYLYYTHTKETAKITYKRNGRYDKKGLAELNKFLRDWRRNEPTKMDPRLFDLVWEVYQEVGASKPIHVVSAYRSPKTNEMLRSRSSAVAKNSNHTRGLAMDFFIPGVSISKLRQVAMKKQMGGVGYYPTSGSPFVHLDTGSVRAWPRMTTAQLKKLFPKGKTLHVPSNGVVLSKTGYATAQAEYKRCRQVPCSGSSTRVASASSSNSDSGSGRTLMDVLFGRDNDNVEVAKKPTTVAAPIKVAALGQLPPRRPAALSDDPSTEELLPELGEDTLIAITPPIKPQAIQLATLSTTQDSEELVPSRFAVASINSDDIPNPSRFADDATSQASALPPIRKGAQPNSNAAAALLAAYAPTPESSPDAQKALEIILNRQNGATELPQLVAAIDPKAQVPANIRDALAKASLQTDFSDFGSILTNVKAANTRSAPVPLSVEIEQRPGSFFTTEFDYDFSLVADPKQFNEGRFAVLFEPDTGDLTPSNVLGDQTQLGFATYKAQYVAPEIGFKTALSQ</sequence>
<keyword evidence="8" id="KW-0482">Metalloprotease</keyword>
<comment type="similarity">
    <text evidence="10">Belongs to the peptidase M15 family.</text>
</comment>
<evidence type="ECO:0000256" key="9">
    <source>
        <dbReference type="ARBA" id="ARBA00023316"/>
    </source>
</evidence>
<dbReference type="InterPro" id="IPR010275">
    <property type="entry name" value="MepK"/>
</dbReference>
<proteinExistence type="inferred from homology"/>
<dbReference type="SUPFAM" id="SSF55166">
    <property type="entry name" value="Hedgehog/DD-peptidase"/>
    <property type="match status" value="1"/>
</dbReference>
<protein>
    <recommendedName>
        <fullName evidence="11">Murein endopeptidase K</fullName>
    </recommendedName>
</protein>
<dbReference type="PANTHER" id="PTHR37425:SF1">
    <property type="entry name" value="OUTER MEMBRANE PROTEIN"/>
    <property type="match status" value="1"/>
</dbReference>
<keyword evidence="9" id="KW-0961">Cell wall biogenesis/degradation</keyword>
<evidence type="ECO:0000313" key="12">
    <source>
        <dbReference type="EMBL" id="GLQ16305.1"/>
    </source>
</evidence>
<reference evidence="12" key="1">
    <citation type="journal article" date="2014" name="Int. J. Syst. Evol. Microbiol.">
        <title>Complete genome of a new Firmicutes species belonging to the dominant human colonic microbiota ('Ruminococcus bicirculans') reveals two chromosomes and a selective capacity to utilize plant glucans.</title>
        <authorList>
            <consortium name="NISC Comparative Sequencing Program"/>
            <person name="Wegmann U."/>
            <person name="Louis P."/>
            <person name="Goesmann A."/>
            <person name="Henrissat B."/>
            <person name="Duncan S.H."/>
            <person name="Flint H.J."/>
        </authorList>
    </citation>
    <scope>NUCLEOTIDE SEQUENCE</scope>
    <source>
        <strain evidence="12">NBRC 107169</strain>
    </source>
</reference>
<dbReference type="CDD" id="cd14844">
    <property type="entry name" value="Zn-DD-carboxypeptidase_like"/>
    <property type="match status" value="1"/>
</dbReference>
<evidence type="ECO:0000256" key="11">
    <source>
        <dbReference type="ARBA" id="ARBA00093666"/>
    </source>
</evidence>
<name>A0ABQ5ULY6_9HYPH</name>
<dbReference type="Pfam" id="PF05951">
    <property type="entry name" value="Peptidase_M15_2"/>
    <property type="match status" value="1"/>
</dbReference>
<comment type="caution">
    <text evidence="12">The sequence shown here is derived from an EMBL/GenBank/DDBJ whole genome shotgun (WGS) entry which is preliminary data.</text>
</comment>
<evidence type="ECO:0000256" key="5">
    <source>
        <dbReference type="ARBA" id="ARBA00022729"/>
    </source>
</evidence>
<keyword evidence="3" id="KW-0645">Protease</keyword>
<reference evidence="12" key="2">
    <citation type="submission" date="2023-01" db="EMBL/GenBank/DDBJ databases">
        <title>Draft genome sequence of Maritalea porphyrae strain NBRC 107169.</title>
        <authorList>
            <person name="Sun Q."/>
            <person name="Mori K."/>
        </authorList>
    </citation>
    <scope>NUCLEOTIDE SEQUENCE</scope>
    <source>
        <strain evidence="12">NBRC 107169</strain>
    </source>
</reference>
<comment type="cofactor">
    <cofactor evidence="1">
        <name>Zn(2+)</name>
        <dbReference type="ChEBI" id="CHEBI:29105"/>
    </cofactor>
</comment>
<keyword evidence="6" id="KW-0378">Hydrolase</keyword>
<keyword evidence="4" id="KW-0479">Metal-binding</keyword>
<keyword evidence="13" id="KW-1185">Reference proteome</keyword>
<dbReference type="Proteomes" id="UP001161405">
    <property type="component" value="Unassembled WGS sequence"/>
</dbReference>
<dbReference type="EMBL" id="BSNI01000001">
    <property type="protein sequence ID" value="GLQ16305.1"/>
    <property type="molecule type" value="Genomic_DNA"/>
</dbReference>
<dbReference type="RefSeq" id="WP_379863111.1">
    <property type="nucleotide sequence ID" value="NZ_BSNI01000001.1"/>
</dbReference>